<proteinExistence type="predicted"/>
<comment type="caution">
    <text evidence="1">The sequence shown here is derived from an EMBL/GenBank/DDBJ whole genome shotgun (WGS) entry which is preliminary data.</text>
</comment>
<gene>
    <name evidence="1" type="ORF">EGT74_15580</name>
</gene>
<evidence type="ECO:0000313" key="1">
    <source>
        <dbReference type="EMBL" id="RPE08465.1"/>
    </source>
</evidence>
<protein>
    <submittedName>
        <fullName evidence="1">Uncharacterized protein</fullName>
    </submittedName>
</protein>
<dbReference type="RefSeq" id="WP_123847468.1">
    <property type="nucleotide sequence ID" value="NZ_RPDH01000002.1"/>
</dbReference>
<accession>A0A3N4PKZ1</accession>
<organism evidence="1 2">
    <name type="scientific">Chitinophaga lutea</name>
    <dbReference type="NCBI Taxonomy" id="2488634"/>
    <lineage>
        <taxon>Bacteria</taxon>
        <taxon>Pseudomonadati</taxon>
        <taxon>Bacteroidota</taxon>
        <taxon>Chitinophagia</taxon>
        <taxon>Chitinophagales</taxon>
        <taxon>Chitinophagaceae</taxon>
        <taxon>Chitinophaga</taxon>
    </lineage>
</organism>
<evidence type="ECO:0000313" key="2">
    <source>
        <dbReference type="Proteomes" id="UP000278351"/>
    </source>
</evidence>
<sequence length="80" mass="9299">MIRRAGRTDKIKHLSLNSGYDFKKYKFAMEGFPAVFLQAVANNTQMSISSAALTYKWYLNEYPVYHGKHLHYDLKNIPAK</sequence>
<reference evidence="1 2" key="1">
    <citation type="submission" date="2018-11" db="EMBL/GenBank/DDBJ databases">
        <title>Chitinophaga lutea sp.nov., isolate from arsenic contaminated soil.</title>
        <authorList>
            <person name="Zong Y."/>
        </authorList>
    </citation>
    <scope>NUCLEOTIDE SEQUENCE [LARGE SCALE GENOMIC DNA]</scope>
    <source>
        <strain evidence="1 2">ZY74</strain>
    </source>
</reference>
<dbReference type="Proteomes" id="UP000278351">
    <property type="component" value="Unassembled WGS sequence"/>
</dbReference>
<dbReference type="EMBL" id="RPDH01000002">
    <property type="protein sequence ID" value="RPE08465.1"/>
    <property type="molecule type" value="Genomic_DNA"/>
</dbReference>
<keyword evidence="2" id="KW-1185">Reference proteome</keyword>
<name>A0A3N4PKZ1_9BACT</name>
<dbReference type="AlphaFoldDB" id="A0A3N4PKZ1"/>